<feature type="region of interest" description="Disordered" evidence="1">
    <location>
        <begin position="1"/>
        <end position="78"/>
    </location>
</feature>
<organism evidence="3 4">
    <name type="scientific">Heligmosomoides polygyrus</name>
    <name type="common">Parasitic roundworm</name>
    <dbReference type="NCBI Taxonomy" id="6339"/>
    <lineage>
        <taxon>Eukaryota</taxon>
        <taxon>Metazoa</taxon>
        <taxon>Ecdysozoa</taxon>
        <taxon>Nematoda</taxon>
        <taxon>Chromadorea</taxon>
        <taxon>Rhabditida</taxon>
        <taxon>Rhabditina</taxon>
        <taxon>Rhabditomorpha</taxon>
        <taxon>Strongyloidea</taxon>
        <taxon>Heligmosomidae</taxon>
        <taxon>Heligmosomoides</taxon>
    </lineage>
</organism>
<sequence length="78" mass="9462">MSLEGTPRNSNRHHMAQQSTNDPKNAREGFKRKQPEKDPEELKRENEKRLRQCEEQHEISEREYRARTTLWRQTDEGQ</sequence>
<dbReference type="WBParaSite" id="HPBE_0001694001-mRNA-1">
    <property type="protein sequence ID" value="HPBE_0001694001-mRNA-1"/>
    <property type="gene ID" value="HPBE_0001694001"/>
</dbReference>
<dbReference type="AlphaFoldDB" id="A0A183G5M4"/>
<evidence type="ECO:0000313" key="3">
    <source>
        <dbReference type="Proteomes" id="UP000050761"/>
    </source>
</evidence>
<dbReference type="EMBL" id="UZAH01029697">
    <property type="protein sequence ID" value="VDP07464.1"/>
    <property type="molecule type" value="Genomic_DNA"/>
</dbReference>
<keyword evidence="3" id="KW-1185">Reference proteome</keyword>
<feature type="compositionally biased region" description="Basic and acidic residues" evidence="1">
    <location>
        <begin position="24"/>
        <end position="66"/>
    </location>
</feature>
<proteinExistence type="predicted"/>
<evidence type="ECO:0000313" key="2">
    <source>
        <dbReference type="EMBL" id="VDP07464.1"/>
    </source>
</evidence>
<name>A0A183G5M4_HELPZ</name>
<accession>A0A3P8BP56</accession>
<protein>
    <submittedName>
        <fullName evidence="2 4">Uncharacterized protein</fullName>
    </submittedName>
</protein>
<accession>A0A183G5M4</accession>
<dbReference type="Proteomes" id="UP000050761">
    <property type="component" value="Unassembled WGS sequence"/>
</dbReference>
<evidence type="ECO:0000313" key="4">
    <source>
        <dbReference type="WBParaSite" id="HPBE_0001694001-mRNA-1"/>
    </source>
</evidence>
<gene>
    <name evidence="2" type="ORF">HPBE_LOCUS16939</name>
</gene>
<reference evidence="4" key="2">
    <citation type="submission" date="2019-09" db="UniProtKB">
        <authorList>
            <consortium name="WormBaseParasite"/>
        </authorList>
    </citation>
    <scope>IDENTIFICATION</scope>
</reference>
<evidence type="ECO:0000256" key="1">
    <source>
        <dbReference type="SAM" id="MobiDB-lite"/>
    </source>
</evidence>
<reference evidence="2 3" key="1">
    <citation type="submission" date="2018-11" db="EMBL/GenBank/DDBJ databases">
        <authorList>
            <consortium name="Pathogen Informatics"/>
        </authorList>
    </citation>
    <scope>NUCLEOTIDE SEQUENCE [LARGE SCALE GENOMIC DNA]</scope>
</reference>